<evidence type="ECO:0000313" key="1">
    <source>
        <dbReference type="EMBL" id="MEJ8542936.1"/>
    </source>
</evidence>
<dbReference type="KEGG" id="mwo:MWSIV6_1330"/>
<gene>
    <name evidence="2" type="ORF">N5910_06720</name>
    <name evidence="1" type="ORF">U2150_05460</name>
</gene>
<dbReference type="GeneID" id="75106930"/>
<name>A0A9E7RSS9_METWO</name>
<accession>A0A9E7RSS9</accession>
<dbReference type="CDD" id="cd05126">
    <property type="entry name" value="Mth938"/>
    <property type="match status" value="1"/>
</dbReference>
<dbReference type="PANTHER" id="PTHR15811">
    <property type="entry name" value="MTH938 DOMAIN-CONTAINING PROTEIN"/>
    <property type="match status" value="1"/>
</dbReference>
<dbReference type="RefSeq" id="WP_074359250.1">
    <property type="nucleotide sequence ID" value="NZ_CP104550.1"/>
</dbReference>
<reference evidence="2" key="1">
    <citation type="submission" date="2022-09" db="EMBL/GenBank/DDBJ databases">
        <title>Characterization of three MwoI isoschizomers from sequenced genome and metagenomes.</title>
        <authorList>
            <person name="Fomenkov A."/>
            <person name="Xu S.Y."/>
            <person name="Roberts R.J."/>
        </authorList>
    </citation>
    <scope>NUCLEOTIDE SEQUENCE</scope>
    <source>
        <strain evidence="2">DSM 2970</strain>
    </source>
</reference>
<dbReference type="EMBL" id="JAXUHJ010000008">
    <property type="protein sequence ID" value="MEJ8542936.1"/>
    <property type="molecule type" value="Genomic_DNA"/>
</dbReference>
<dbReference type="Pfam" id="PF04430">
    <property type="entry name" value="DUF498"/>
    <property type="match status" value="1"/>
</dbReference>
<dbReference type="AlphaFoldDB" id="A0A9E7RSS9"/>
<dbReference type="Proteomes" id="UP001369247">
    <property type="component" value="Unassembled WGS sequence"/>
</dbReference>
<dbReference type="GO" id="GO:0005737">
    <property type="term" value="C:cytoplasm"/>
    <property type="evidence" value="ECO:0007669"/>
    <property type="project" value="TreeGrafter"/>
</dbReference>
<dbReference type="SUPFAM" id="SSF64076">
    <property type="entry name" value="MTH938-like"/>
    <property type="match status" value="1"/>
</dbReference>
<organism evidence="2">
    <name type="scientific">Methanothermobacter wolfeii</name>
    <name type="common">Methanobacterium wolfei</name>
    <dbReference type="NCBI Taxonomy" id="145261"/>
    <lineage>
        <taxon>Archaea</taxon>
        <taxon>Methanobacteriati</taxon>
        <taxon>Methanobacteriota</taxon>
        <taxon>Methanomada group</taxon>
        <taxon>Methanobacteria</taxon>
        <taxon>Methanobacteriales</taxon>
        <taxon>Methanobacteriaceae</taxon>
        <taxon>Methanothermobacter</taxon>
    </lineage>
</organism>
<dbReference type="Gene3D" id="3.40.1230.10">
    <property type="entry name" value="MTH938-like"/>
    <property type="match status" value="1"/>
</dbReference>
<dbReference type="PANTHER" id="PTHR15811:SF5">
    <property type="entry name" value="MTH938 DOMAIN-CONTAINING PROTEIN"/>
    <property type="match status" value="1"/>
</dbReference>
<evidence type="ECO:0000313" key="2">
    <source>
        <dbReference type="EMBL" id="UXH31231.1"/>
    </source>
</evidence>
<dbReference type="GeneID" id="58978953"/>
<evidence type="ECO:0000313" key="3">
    <source>
        <dbReference type="Proteomes" id="UP001369247"/>
    </source>
</evidence>
<sequence>MFSHCSFGRVNFRGREYTHDLVIHTDGRVSKRMKELSRRRYGTSHILSEDELSEILEEEPDVIIVGTWVHGALRVPDMNLETRIISLPTCEAAEKYNRLIKRERVAAVIHVTC</sequence>
<dbReference type="InterPro" id="IPR034096">
    <property type="entry name" value="AAMDC"/>
</dbReference>
<reference evidence="1 3" key="2">
    <citation type="submission" date="2023-12" db="EMBL/GenBank/DDBJ databases">
        <title>Phenotypic and Genomic Characterization of Methanothermobacter wolfeii Strain BSEL, a CO2-Capturing Archaeon with Minimal Nutrient Requirements.</title>
        <authorList>
            <person name="Ale Enriquez F."/>
            <person name="Ahring B.K."/>
        </authorList>
    </citation>
    <scope>NUCLEOTIDE SEQUENCE [LARGE SCALE GENOMIC DNA]</scope>
    <source>
        <strain evidence="1 3">BSEL-1</strain>
    </source>
</reference>
<protein>
    <submittedName>
        <fullName evidence="2">MTH938/NDUFAF3 family protein</fullName>
    </submittedName>
</protein>
<dbReference type="InterPro" id="IPR007523">
    <property type="entry name" value="NDUFAF3/AAMDC"/>
</dbReference>
<dbReference type="Proteomes" id="UP001065373">
    <property type="component" value="Chromosome"/>
</dbReference>
<proteinExistence type="predicted"/>
<dbReference type="EMBL" id="CP104550">
    <property type="protein sequence ID" value="UXH31231.1"/>
    <property type="molecule type" value="Genomic_DNA"/>
</dbReference>
<dbReference type="SMR" id="A0A9E7RSS9"/>
<dbReference type="InterPro" id="IPR036748">
    <property type="entry name" value="MTH938-like_sf"/>
</dbReference>
<keyword evidence="3" id="KW-1185">Reference proteome</keyword>